<dbReference type="PROSITE" id="PS51016">
    <property type="entry name" value="MYTH4"/>
    <property type="match status" value="1"/>
</dbReference>
<dbReference type="Pfam" id="PF00784">
    <property type="entry name" value="MyTH4"/>
    <property type="match status" value="1"/>
</dbReference>
<dbReference type="InterPro" id="IPR038185">
    <property type="entry name" value="MyTH4_dom_sf"/>
</dbReference>
<evidence type="ECO:0000313" key="3">
    <source>
        <dbReference type="EMBL" id="KAJ8877057.1"/>
    </source>
</evidence>
<reference evidence="3 4" key="1">
    <citation type="submission" date="2023-02" db="EMBL/GenBank/DDBJ databases">
        <title>LHISI_Scaffold_Assembly.</title>
        <authorList>
            <person name="Stuart O.P."/>
            <person name="Cleave R."/>
            <person name="Magrath M.J.L."/>
            <person name="Mikheyev A.S."/>
        </authorList>
    </citation>
    <scope>NUCLEOTIDE SEQUENCE [LARGE SCALE GENOMIC DNA]</scope>
    <source>
        <strain evidence="3">Daus_M_001</strain>
        <tissue evidence="3">Leg muscle</tissue>
    </source>
</reference>
<feature type="domain" description="MyTH4" evidence="2">
    <location>
        <begin position="1"/>
        <end position="195"/>
    </location>
</feature>
<evidence type="ECO:0000256" key="1">
    <source>
        <dbReference type="SAM" id="MobiDB-lite"/>
    </source>
</evidence>
<evidence type="ECO:0000259" key="2">
    <source>
        <dbReference type="PROSITE" id="PS51016"/>
    </source>
</evidence>
<evidence type="ECO:0000313" key="4">
    <source>
        <dbReference type="Proteomes" id="UP001159363"/>
    </source>
</evidence>
<dbReference type="InterPro" id="IPR051567">
    <property type="entry name" value="Unconventional_Myosin_ATPase"/>
</dbReference>
<keyword evidence="4" id="KW-1185">Reference proteome</keyword>
<protein>
    <recommendedName>
        <fullName evidence="2">MyTH4 domain-containing protein</fullName>
    </recommendedName>
</protein>
<dbReference type="InterPro" id="IPR000857">
    <property type="entry name" value="MyTH4_dom"/>
</dbReference>
<proteinExistence type="predicted"/>
<dbReference type="EMBL" id="JARBHB010000008">
    <property type="protein sequence ID" value="KAJ8877057.1"/>
    <property type="molecule type" value="Genomic_DNA"/>
</dbReference>
<dbReference type="PANTHER" id="PTHR22692">
    <property type="entry name" value="MYOSIN VII, XV"/>
    <property type="match status" value="1"/>
</dbReference>
<gene>
    <name evidence="3" type="ORF">PR048_021509</name>
</gene>
<name>A0ABQ9GYI0_9NEOP</name>
<dbReference type="PANTHER" id="PTHR22692:SF33">
    <property type="entry name" value="MYOSIN"/>
    <property type="match status" value="1"/>
</dbReference>
<dbReference type="Proteomes" id="UP001159363">
    <property type="component" value="Chromosome 7"/>
</dbReference>
<feature type="region of interest" description="Disordered" evidence="1">
    <location>
        <begin position="1"/>
        <end position="23"/>
    </location>
</feature>
<accession>A0ABQ9GYI0</accession>
<organism evidence="3 4">
    <name type="scientific">Dryococelus australis</name>
    <dbReference type="NCBI Taxonomy" id="614101"/>
    <lineage>
        <taxon>Eukaryota</taxon>
        <taxon>Metazoa</taxon>
        <taxon>Ecdysozoa</taxon>
        <taxon>Arthropoda</taxon>
        <taxon>Hexapoda</taxon>
        <taxon>Insecta</taxon>
        <taxon>Pterygota</taxon>
        <taxon>Neoptera</taxon>
        <taxon>Polyneoptera</taxon>
        <taxon>Phasmatodea</taxon>
        <taxon>Verophasmatodea</taxon>
        <taxon>Anareolatae</taxon>
        <taxon>Phasmatidae</taxon>
        <taxon>Eurycanthinae</taxon>
        <taxon>Dryococelus</taxon>
    </lineage>
</organism>
<sequence>MQGQGKQEIPEKTCPPATSSSTIPMCENPGVTWPGIEPGLHWWEDMLRDEIYCQIIRQLTDNRNKLSEERGWELMWMATGLFAPSQNLLKNPGLHVYLNTPVLKHVSLLLSDDIVPCPAGLGDAILVVAVSHQFRRRGKLEREKSEQERSFPELTMFLNTHTNSLSKLSQERLQRTLRSGQRKHPPHQVEVEAIQHKIKHIYHKIYFPNDTDEVFFT</sequence>
<dbReference type="Gene3D" id="1.25.40.530">
    <property type="entry name" value="MyTH4 domain"/>
    <property type="match status" value="2"/>
</dbReference>
<comment type="caution">
    <text evidence="3">The sequence shown here is derived from an EMBL/GenBank/DDBJ whole genome shotgun (WGS) entry which is preliminary data.</text>
</comment>